<dbReference type="PANTHER" id="PTHR47510:SF3">
    <property type="entry name" value="ENDO_EXONUCLEASE_PHOSPHATASE DOMAIN-CONTAINING PROTEIN"/>
    <property type="match status" value="1"/>
</dbReference>
<organism evidence="1 2">
    <name type="scientific">Araneus ventricosus</name>
    <name type="common">Orbweaver spider</name>
    <name type="synonym">Epeira ventricosa</name>
    <dbReference type="NCBI Taxonomy" id="182803"/>
    <lineage>
        <taxon>Eukaryota</taxon>
        <taxon>Metazoa</taxon>
        <taxon>Ecdysozoa</taxon>
        <taxon>Arthropoda</taxon>
        <taxon>Chelicerata</taxon>
        <taxon>Arachnida</taxon>
        <taxon>Araneae</taxon>
        <taxon>Araneomorphae</taxon>
        <taxon>Entelegynae</taxon>
        <taxon>Araneoidea</taxon>
        <taxon>Araneidae</taxon>
        <taxon>Araneus</taxon>
    </lineage>
</organism>
<proteinExistence type="predicted"/>
<sequence>MRTPQFPLTFQTTIASPSPASIVPHGRIDTQDLNNLLNIALNGIAVGNFNAKHPALSQGRSNINGSIIHNHIANNNLVFLEALEPTHFSYHHPFRNTVGFGIMKNFSTGNATSIIDFQATTTRCYFNNLATSSAPDLIFSQEVFNLIKKINPRKATVPDGVPNKAIRMLTLIAITHLTNIFNKCLILQHFPDALQIAHVPMFPKTNQNRKLPGPNTPIRLPSNIGKLYEKILLKRLNDRCYTNNIIIDEQFALGKSIAAPINYFESQTKLSRASK</sequence>
<evidence type="ECO:0000313" key="1">
    <source>
        <dbReference type="EMBL" id="GBN54683.1"/>
    </source>
</evidence>
<gene>
    <name evidence="1" type="ORF">AVEN_176669_1</name>
</gene>
<accession>A0A4Y2PUZ1</accession>
<dbReference type="Proteomes" id="UP000499080">
    <property type="component" value="Unassembled WGS sequence"/>
</dbReference>
<dbReference type="EMBL" id="BGPR01012127">
    <property type="protein sequence ID" value="GBN54683.1"/>
    <property type="molecule type" value="Genomic_DNA"/>
</dbReference>
<keyword evidence="2" id="KW-1185">Reference proteome</keyword>
<protein>
    <recommendedName>
        <fullName evidence="3">RNA-directed DNA polymerase from transposon X-element</fullName>
    </recommendedName>
</protein>
<evidence type="ECO:0000313" key="2">
    <source>
        <dbReference type="Proteomes" id="UP000499080"/>
    </source>
</evidence>
<name>A0A4Y2PUZ1_ARAVE</name>
<dbReference type="SUPFAM" id="SSF56219">
    <property type="entry name" value="DNase I-like"/>
    <property type="match status" value="1"/>
</dbReference>
<reference evidence="1 2" key="1">
    <citation type="journal article" date="2019" name="Sci. Rep.">
        <title>Orb-weaving spider Araneus ventricosus genome elucidates the spidroin gene catalogue.</title>
        <authorList>
            <person name="Kono N."/>
            <person name="Nakamura H."/>
            <person name="Ohtoshi R."/>
            <person name="Moran D.A.P."/>
            <person name="Shinohara A."/>
            <person name="Yoshida Y."/>
            <person name="Fujiwara M."/>
            <person name="Mori M."/>
            <person name="Tomita M."/>
            <person name="Arakawa K."/>
        </authorList>
    </citation>
    <scope>NUCLEOTIDE SEQUENCE [LARGE SCALE GENOMIC DNA]</scope>
</reference>
<dbReference type="AlphaFoldDB" id="A0A4Y2PUZ1"/>
<dbReference type="InterPro" id="IPR036691">
    <property type="entry name" value="Endo/exonu/phosph_ase_sf"/>
</dbReference>
<evidence type="ECO:0008006" key="3">
    <source>
        <dbReference type="Google" id="ProtNLM"/>
    </source>
</evidence>
<dbReference type="PANTHER" id="PTHR47510">
    <property type="entry name" value="REVERSE TRANSCRIPTASE DOMAIN-CONTAINING PROTEIN"/>
    <property type="match status" value="1"/>
</dbReference>
<dbReference type="OrthoDB" id="411173at2759"/>
<comment type="caution">
    <text evidence="1">The sequence shown here is derived from an EMBL/GenBank/DDBJ whole genome shotgun (WGS) entry which is preliminary data.</text>
</comment>